<feature type="domain" description="ABC transporter" evidence="6">
    <location>
        <begin position="2"/>
        <end position="81"/>
    </location>
</feature>
<evidence type="ECO:0000256" key="4">
    <source>
        <dbReference type="ARBA" id="ARBA00022840"/>
    </source>
</evidence>
<keyword evidence="2" id="KW-0813">Transport</keyword>
<dbReference type="Proteomes" id="UP001596512">
    <property type="component" value="Unassembled WGS sequence"/>
</dbReference>
<dbReference type="InterPro" id="IPR027417">
    <property type="entry name" value="P-loop_NTPase"/>
</dbReference>
<evidence type="ECO:0000256" key="2">
    <source>
        <dbReference type="ARBA" id="ARBA00022448"/>
    </source>
</evidence>
<evidence type="ECO:0000313" key="7">
    <source>
        <dbReference type="EMBL" id="MFC7613979.1"/>
    </source>
</evidence>
<evidence type="ECO:0000256" key="3">
    <source>
        <dbReference type="ARBA" id="ARBA00022741"/>
    </source>
</evidence>
<sequence>MGTLPQEAGFPADLTAREALRLWHALSTRPMPVDDALERVDLAHRADVRLRALSGGERRRLDLAMALLNRPEVLFLDEPTTGLDPESRLRAWEIVHELLAEGVTVLLTTHYLEEAEHLAHRLAIMHEGRIAVTGSLVDVLERETARITFVRPESLTPADFPPLRGDLDPAAFAAGQVEIRTPALQDDLTAVLTWASTRGLRLAKLRAHHASLADVFHGVRDRLEVPA</sequence>
<organism evidence="7 8">
    <name type="scientific">Actinokineospora soli</name>
    <dbReference type="NCBI Taxonomy" id="1048753"/>
    <lineage>
        <taxon>Bacteria</taxon>
        <taxon>Bacillati</taxon>
        <taxon>Actinomycetota</taxon>
        <taxon>Actinomycetes</taxon>
        <taxon>Pseudonocardiales</taxon>
        <taxon>Pseudonocardiaceae</taxon>
        <taxon>Actinokineospora</taxon>
    </lineage>
</organism>
<dbReference type="InterPro" id="IPR050763">
    <property type="entry name" value="ABC_transporter_ATP-binding"/>
</dbReference>
<dbReference type="InterPro" id="IPR003439">
    <property type="entry name" value="ABC_transporter-like_ATP-bd"/>
</dbReference>
<dbReference type="CDD" id="cd03230">
    <property type="entry name" value="ABC_DR_subfamily_A"/>
    <property type="match status" value="1"/>
</dbReference>
<dbReference type="PANTHER" id="PTHR42711:SF17">
    <property type="entry name" value="ABC TRANSPORTER ATP-BINDING PROTEIN"/>
    <property type="match status" value="1"/>
</dbReference>
<dbReference type="PANTHER" id="PTHR42711">
    <property type="entry name" value="ABC TRANSPORTER ATP-BINDING PROTEIN"/>
    <property type="match status" value="1"/>
</dbReference>
<evidence type="ECO:0000259" key="6">
    <source>
        <dbReference type="Pfam" id="PF00005"/>
    </source>
</evidence>
<keyword evidence="5" id="KW-0046">Antibiotic resistance</keyword>
<reference evidence="8" key="1">
    <citation type="journal article" date="2019" name="Int. J. Syst. Evol. Microbiol.">
        <title>The Global Catalogue of Microorganisms (GCM) 10K type strain sequencing project: providing services to taxonomists for standard genome sequencing and annotation.</title>
        <authorList>
            <consortium name="The Broad Institute Genomics Platform"/>
            <consortium name="The Broad Institute Genome Sequencing Center for Infectious Disease"/>
            <person name="Wu L."/>
            <person name="Ma J."/>
        </authorList>
    </citation>
    <scope>NUCLEOTIDE SEQUENCE [LARGE SCALE GENOMIC DNA]</scope>
    <source>
        <strain evidence="8">JCM 17695</strain>
    </source>
</reference>
<comment type="subcellular location">
    <subcellularLocation>
        <location evidence="1">Cell membrane</location>
        <topology evidence="1">Peripheral membrane protein</topology>
    </subcellularLocation>
</comment>
<accession>A0ABW2TLE3</accession>
<dbReference type="GO" id="GO:0005524">
    <property type="term" value="F:ATP binding"/>
    <property type="evidence" value="ECO:0007669"/>
    <property type="project" value="UniProtKB-KW"/>
</dbReference>
<keyword evidence="3" id="KW-0547">Nucleotide-binding</keyword>
<dbReference type="Pfam" id="PF00005">
    <property type="entry name" value="ABC_tran"/>
    <property type="match status" value="1"/>
</dbReference>
<dbReference type="Gene3D" id="3.40.50.300">
    <property type="entry name" value="P-loop containing nucleotide triphosphate hydrolases"/>
    <property type="match status" value="1"/>
</dbReference>
<evidence type="ECO:0000313" key="8">
    <source>
        <dbReference type="Proteomes" id="UP001596512"/>
    </source>
</evidence>
<gene>
    <name evidence="7" type="ORF">ACFQV2_10845</name>
</gene>
<evidence type="ECO:0000256" key="1">
    <source>
        <dbReference type="ARBA" id="ARBA00004202"/>
    </source>
</evidence>
<evidence type="ECO:0000256" key="5">
    <source>
        <dbReference type="ARBA" id="ARBA00023251"/>
    </source>
</evidence>
<keyword evidence="8" id="KW-1185">Reference proteome</keyword>
<dbReference type="EMBL" id="JBHTEY010000004">
    <property type="protein sequence ID" value="MFC7613979.1"/>
    <property type="molecule type" value="Genomic_DNA"/>
</dbReference>
<name>A0ABW2TLE3_9PSEU</name>
<dbReference type="SUPFAM" id="SSF52540">
    <property type="entry name" value="P-loop containing nucleoside triphosphate hydrolases"/>
    <property type="match status" value="1"/>
</dbReference>
<proteinExistence type="predicted"/>
<comment type="caution">
    <text evidence="7">The sequence shown here is derived from an EMBL/GenBank/DDBJ whole genome shotgun (WGS) entry which is preliminary data.</text>
</comment>
<protein>
    <submittedName>
        <fullName evidence="7">ABC transporter ATP-binding protein</fullName>
    </submittedName>
</protein>
<keyword evidence="4 7" id="KW-0067">ATP-binding</keyword>